<evidence type="ECO:0000259" key="6">
    <source>
        <dbReference type="Pfam" id="PF02518"/>
    </source>
</evidence>
<dbReference type="CDD" id="cd16917">
    <property type="entry name" value="HATPase_UhpB-NarQ-NarX-like"/>
    <property type="match status" value="1"/>
</dbReference>
<evidence type="ECO:0000259" key="7">
    <source>
        <dbReference type="Pfam" id="PF07730"/>
    </source>
</evidence>
<name>A0A1I2F9R1_9ACTN</name>
<feature type="transmembrane region" description="Helical" evidence="5">
    <location>
        <begin position="98"/>
        <end position="116"/>
    </location>
</feature>
<keyword evidence="9" id="KW-1185">Reference proteome</keyword>
<dbReference type="Proteomes" id="UP000199323">
    <property type="component" value="Unassembled WGS sequence"/>
</dbReference>
<evidence type="ECO:0000313" key="8">
    <source>
        <dbReference type="EMBL" id="SFF01270.1"/>
    </source>
</evidence>
<feature type="transmembrane region" description="Helical" evidence="5">
    <location>
        <begin position="205"/>
        <end position="225"/>
    </location>
</feature>
<keyword evidence="5" id="KW-0812">Transmembrane</keyword>
<dbReference type="InterPro" id="IPR011712">
    <property type="entry name" value="Sig_transdc_His_kin_sub3_dim/P"/>
</dbReference>
<evidence type="ECO:0000256" key="3">
    <source>
        <dbReference type="ARBA" id="ARBA00023012"/>
    </source>
</evidence>
<dbReference type="Pfam" id="PF02518">
    <property type="entry name" value="HATPase_c"/>
    <property type="match status" value="1"/>
</dbReference>
<keyword evidence="1" id="KW-0808">Transferase</keyword>
<gene>
    <name evidence="8" type="ORF">SAMN05216251_107212</name>
</gene>
<keyword evidence="3" id="KW-0902">Two-component regulatory system</keyword>
<keyword evidence="2 8" id="KW-0418">Kinase</keyword>
<dbReference type="Gene3D" id="1.20.5.1930">
    <property type="match status" value="1"/>
</dbReference>
<dbReference type="Pfam" id="PF07730">
    <property type="entry name" value="HisKA_3"/>
    <property type="match status" value="1"/>
</dbReference>
<dbReference type="EMBL" id="FONG01000007">
    <property type="protein sequence ID" value="SFF01270.1"/>
    <property type="molecule type" value="Genomic_DNA"/>
</dbReference>
<evidence type="ECO:0000256" key="4">
    <source>
        <dbReference type="SAM" id="MobiDB-lite"/>
    </source>
</evidence>
<protein>
    <submittedName>
        <fullName evidence="8">Two-component system, NarL family, sensor histidine kinase DesK</fullName>
    </submittedName>
</protein>
<dbReference type="PANTHER" id="PTHR24421:SF63">
    <property type="entry name" value="SENSOR HISTIDINE KINASE DESK"/>
    <property type="match status" value="1"/>
</dbReference>
<feature type="transmembrane region" description="Helical" evidence="5">
    <location>
        <begin position="136"/>
        <end position="164"/>
    </location>
</feature>
<accession>A0A1I2F9R1</accession>
<dbReference type="InterPro" id="IPR050482">
    <property type="entry name" value="Sensor_HK_TwoCompSys"/>
</dbReference>
<keyword evidence="5" id="KW-0472">Membrane</keyword>
<evidence type="ECO:0000256" key="1">
    <source>
        <dbReference type="ARBA" id="ARBA00022679"/>
    </source>
</evidence>
<dbReference type="InterPro" id="IPR036890">
    <property type="entry name" value="HATPase_C_sf"/>
</dbReference>
<keyword evidence="5" id="KW-1133">Transmembrane helix</keyword>
<dbReference type="GO" id="GO:0000155">
    <property type="term" value="F:phosphorelay sensor kinase activity"/>
    <property type="evidence" value="ECO:0007669"/>
    <property type="project" value="InterPro"/>
</dbReference>
<sequence length="451" mass="47539">MHQVTGRVADTAASPRRETYSAYRTGTVTAMTVDAKQIGGGKTLAEDTACRRAWWRRRDTAEDIAEEIEHLKAPDGGALYPWLLMAVGPTADVVKGQVALPWLAATGLGIFCVLYVSTVRTAFHERWRGGPVPTRLLGALAVCAAALAIGYGGNFLLLYTLVSLSVGAVAPSRRRLGMMLTPLSAAAGITASLHHEGFWGTAGLAYGTFLSGLVVSVIITLFHAVTQLKETRQELARSAVAQERMRFSRDLHDLLGHTLSVVVVKSEAARRLAPRDIDAALAQVADIEAVGRQALTEIREAVTGYREGSLSTELDRARSALTASDIEVVVQESGPPLPPQTEALLGWVVREGVTNVVRHSGASVARIELATDGGRARLTITDNGRGPCPPEGADPHPRTGTGLRGLAERLAAAGGSLDSGPAHGGGFRVAAALPVEEDPLLDATAVPALRS</sequence>
<dbReference type="Gene3D" id="3.30.565.10">
    <property type="entry name" value="Histidine kinase-like ATPase, C-terminal domain"/>
    <property type="match status" value="1"/>
</dbReference>
<reference evidence="8 9" key="1">
    <citation type="submission" date="2016-10" db="EMBL/GenBank/DDBJ databases">
        <authorList>
            <person name="de Groot N.N."/>
        </authorList>
    </citation>
    <scope>NUCLEOTIDE SEQUENCE [LARGE SCALE GENOMIC DNA]</scope>
    <source>
        <strain evidence="8 9">CGMCC 4.3510</strain>
    </source>
</reference>
<dbReference type="STRING" id="380248.SAMN05216251_107212"/>
<dbReference type="GO" id="GO:0046983">
    <property type="term" value="F:protein dimerization activity"/>
    <property type="evidence" value="ECO:0007669"/>
    <property type="project" value="InterPro"/>
</dbReference>
<dbReference type="AlphaFoldDB" id="A0A1I2F9R1"/>
<feature type="transmembrane region" description="Helical" evidence="5">
    <location>
        <begin position="176"/>
        <end position="193"/>
    </location>
</feature>
<evidence type="ECO:0000256" key="5">
    <source>
        <dbReference type="SAM" id="Phobius"/>
    </source>
</evidence>
<evidence type="ECO:0000313" key="9">
    <source>
        <dbReference type="Proteomes" id="UP000199323"/>
    </source>
</evidence>
<dbReference type="SUPFAM" id="SSF55874">
    <property type="entry name" value="ATPase domain of HSP90 chaperone/DNA topoisomerase II/histidine kinase"/>
    <property type="match status" value="1"/>
</dbReference>
<dbReference type="GO" id="GO:0016020">
    <property type="term" value="C:membrane"/>
    <property type="evidence" value="ECO:0007669"/>
    <property type="project" value="InterPro"/>
</dbReference>
<organism evidence="8 9">
    <name type="scientific">Actinacidiphila alni</name>
    <dbReference type="NCBI Taxonomy" id="380248"/>
    <lineage>
        <taxon>Bacteria</taxon>
        <taxon>Bacillati</taxon>
        <taxon>Actinomycetota</taxon>
        <taxon>Actinomycetes</taxon>
        <taxon>Kitasatosporales</taxon>
        <taxon>Streptomycetaceae</taxon>
        <taxon>Actinacidiphila</taxon>
    </lineage>
</organism>
<feature type="domain" description="Histidine kinase/HSP90-like ATPase" evidence="6">
    <location>
        <begin position="343"/>
        <end position="436"/>
    </location>
</feature>
<feature type="region of interest" description="Disordered" evidence="4">
    <location>
        <begin position="382"/>
        <end position="402"/>
    </location>
</feature>
<dbReference type="PANTHER" id="PTHR24421">
    <property type="entry name" value="NITRATE/NITRITE SENSOR PROTEIN NARX-RELATED"/>
    <property type="match status" value="1"/>
</dbReference>
<dbReference type="InterPro" id="IPR003594">
    <property type="entry name" value="HATPase_dom"/>
</dbReference>
<proteinExistence type="predicted"/>
<evidence type="ECO:0000256" key="2">
    <source>
        <dbReference type="ARBA" id="ARBA00022777"/>
    </source>
</evidence>
<feature type="domain" description="Signal transduction histidine kinase subgroup 3 dimerisation and phosphoacceptor" evidence="7">
    <location>
        <begin position="243"/>
        <end position="309"/>
    </location>
</feature>